<dbReference type="PROSITE" id="PS51118">
    <property type="entry name" value="HTH_HXLR"/>
    <property type="match status" value="1"/>
</dbReference>
<feature type="domain" description="HTH hxlR-type" evidence="4">
    <location>
        <begin position="9"/>
        <end position="106"/>
    </location>
</feature>
<dbReference type="InterPro" id="IPR036388">
    <property type="entry name" value="WH-like_DNA-bd_sf"/>
</dbReference>
<reference evidence="5 6" key="1">
    <citation type="submission" date="2019-04" db="EMBL/GenBank/DDBJ databases">
        <title>Draft, Whole-Genome Sequence of the Anthracene-degrading Mycobacterium frederiksbergense LB501T, Isolated from a Polycyclic Aromatic Hydrocarbon (PAH)-Contaminated Soil.</title>
        <authorList>
            <person name="Augelletti F."/>
        </authorList>
    </citation>
    <scope>NUCLEOTIDE SEQUENCE [LARGE SCALE GENOMIC DNA]</scope>
    <source>
        <strain evidence="5 6">LB 501T</strain>
        <plasmid evidence="5 6">unnamed1</plasmid>
    </source>
</reference>
<keyword evidence="3" id="KW-0804">Transcription</keyword>
<dbReference type="AlphaFoldDB" id="A0A6H0RX51"/>
<evidence type="ECO:0000256" key="3">
    <source>
        <dbReference type="ARBA" id="ARBA00023163"/>
    </source>
</evidence>
<evidence type="ECO:0000259" key="4">
    <source>
        <dbReference type="PROSITE" id="PS51118"/>
    </source>
</evidence>
<accession>A0A6H0RX51</accession>
<evidence type="ECO:0000313" key="6">
    <source>
        <dbReference type="Proteomes" id="UP000501849"/>
    </source>
</evidence>
<keyword evidence="5" id="KW-0614">Plasmid</keyword>
<gene>
    <name evidence="5" type="ORF">EXE63_01300</name>
</gene>
<evidence type="ECO:0000313" key="5">
    <source>
        <dbReference type="EMBL" id="QIV79698.1"/>
    </source>
</evidence>
<organism evidence="5 6">
    <name type="scientific">Mycolicibacterium frederiksbergense</name>
    <dbReference type="NCBI Taxonomy" id="117567"/>
    <lineage>
        <taxon>Bacteria</taxon>
        <taxon>Bacillati</taxon>
        <taxon>Actinomycetota</taxon>
        <taxon>Actinomycetes</taxon>
        <taxon>Mycobacteriales</taxon>
        <taxon>Mycobacteriaceae</taxon>
        <taxon>Mycolicibacterium</taxon>
    </lineage>
</organism>
<keyword evidence="2" id="KW-0238">DNA-binding</keyword>
<protein>
    <submittedName>
        <fullName evidence="5">Transcriptional regulator</fullName>
    </submittedName>
</protein>
<sequence>MSRDYGQYCGLARALDVVGDRWNLLIVRELLIAPARFGELREGLSGIATNLLTDRLRDLEAAGVVERCLSDGANAITYALTPWGTQLREPVNALVRWSTPLMIRGPEGDKFRPDGLLVALPALFSGRMPIDQSVAVGVTVDGLTLQLSATDNGIDVSRPDGRQLDAVLTADGQLVLGLAAGLLSLDDVATLVGIDGVKSALQTFFNAPNSSVDITR</sequence>
<dbReference type="RefSeq" id="WP_168140478.1">
    <property type="nucleotide sequence ID" value="NZ_CP038797.1"/>
</dbReference>
<dbReference type="PANTHER" id="PTHR33204">
    <property type="entry name" value="TRANSCRIPTIONAL REGULATOR, MARR FAMILY"/>
    <property type="match status" value="1"/>
</dbReference>
<dbReference type="Pfam" id="PF01638">
    <property type="entry name" value="HxlR"/>
    <property type="match status" value="1"/>
</dbReference>
<evidence type="ECO:0000256" key="1">
    <source>
        <dbReference type="ARBA" id="ARBA00023015"/>
    </source>
</evidence>
<dbReference type="PANTHER" id="PTHR33204:SF18">
    <property type="entry name" value="TRANSCRIPTIONAL REGULATORY PROTEIN"/>
    <property type="match status" value="1"/>
</dbReference>
<dbReference type="EMBL" id="CP038797">
    <property type="protein sequence ID" value="QIV79698.1"/>
    <property type="molecule type" value="Genomic_DNA"/>
</dbReference>
<dbReference type="SUPFAM" id="SSF46785">
    <property type="entry name" value="Winged helix' DNA-binding domain"/>
    <property type="match status" value="1"/>
</dbReference>
<dbReference type="Gene3D" id="1.10.10.10">
    <property type="entry name" value="Winged helix-like DNA-binding domain superfamily/Winged helix DNA-binding domain"/>
    <property type="match status" value="1"/>
</dbReference>
<keyword evidence="6" id="KW-1185">Reference proteome</keyword>
<dbReference type="InterPro" id="IPR002577">
    <property type="entry name" value="HTH_HxlR"/>
</dbReference>
<name>A0A6H0RX51_9MYCO</name>
<dbReference type="GO" id="GO:0003677">
    <property type="term" value="F:DNA binding"/>
    <property type="evidence" value="ECO:0007669"/>
    <property type="project" value="UniProtKB-KW"/>
</dbReference>
<dbReference type="KEGG" id="mfre:EXE63_01300"/>
<geneLocation type="plasmid" evidence="5 6">
    <name>unnamed1</name>
</geneLocation>
<dbReference type="Proteomes" id="UP000501849">
    <property type="component" value="Plasmid unnamed1"/>
</dbReference>
<keyword evidence="1" id="KW-0805">Transcription regulation</keyword>
<evidence type="ECO:0000256" key="2">
    <source>
        <dbReference type="ARBA" id="ARBA00023125"/>
    </source>
</evidence>
<dbReference type="InterPro" id="IPR036390">
    <property type="entry name" value="WH_DNA-bd_sf"/>
</dbReference>
<proteinExistence type="predicted"/>